<proteinExistence type="predicted"/>
<dbReference type="AlphaFoldDB" id="A0A7T8BBS6"/>
<keyword evidence="2" id="KW-0479">Metal-binding</keyword>
<dbReference type="InterPro" id="IPR036188">
    <property type="entry name" value="FAD/NAD-bd_sf"/>
</dbReference>
<organism evidence="6 7">
    <name type="scientific">Breznakiella homolactica</name>
    <dbReference type="NCBI Taxonomy" id="2798577"/>
    <lineage>
        <taxon>Bacteria</taxon>
        <taxon>Pseudomonadati</taxon>
        <taxon>Spirochaetota</taxon>
        <taxon>Spirochaetia</taxon>
        <taxon>Spirochaetales</taxon>
        <taxon>Breznakiellaceae</taxon>
        <taxon>Breznakiella</taxon>
    </lineage>
</organism>
<sequence>MAVEKKYDVVVAGSGPGGIGAAFAAARAGAKTLIIEKNAVLGGQMTSGLVTGFHGMRVHKGFTKKGLGSILMEDKHTPVVARGLSLEIMNRLTMEGAAYSTIDDPPMRIEYDPEALIPLLFKMADGFKLDVLVDSFVFGVEMDGDRIASLRVANKSGEVRIKAKTFVDGTADGDLIDWSGAGFLMGDPKTKRCMPLSVYQVLGNVDLQKTMDYFKENPDDLHISTIERWQEMYDKGAPVSLIGLKSLVNKAARNGEYPRAIGLEAEIPYPIFDIQTSFLPRGTVKLLVDMAYGVDITDGDALSAAEKDMRMNQVPGIFRFMKKYVPGFEKCYIISTSPLIGTRESRRLDGIYQITKDDVLSNRKFEDSIGRCGRAMNVHSSGGGNQNQDRGGQQWIEAENPIGFDIPYRSLLPRKIKNLAASGRCISVDRDALGSIRGEATCMVAGEAAGAAAALAAGKNISMQDVPVPELQGELTKHNVII</sequence>
<dbReference type="Proteomes" id="UP000595917">
    <property type="component" value="Chromosome"/>
</dbReference>
<dbReference type="Pfam" id="PF12831">
    <property type="entry name" value="FAD_oxidored"/>
    <property type="match status" value="1"/>
</dbReference>
<name>A0A7T8BBS6_9SPIR</name>
<dbReference type="RefSeq" id="WP_215627991.1">
    <property type="nucleotide sequence ID" value="NZ_CP067089.2"/>
</dbReference>
<dbReference type="EMBL" id="CP067089">
    <property type="protein sequence ID" value="QQO10686.1"/>
    <property type="molecule type" value="Genomic_DNA"/>
</dbReference>
<keyword evidence="4" id="KW-0408">Iron</keyword>
<evidence type="ECO:0000256" key="4">
    <source>
        <dbReference type="ARBA" id="ARBA00023004"/>
    </source>
</evidence>
<dbReference type="GO" id="GO:0046872">
    <property type="term" value="F:metal ion binding"/>
    <property type="evidence" value="ECO:0007669"/>
    <property type="project" value="UniProtKB-KW"/>
</dbReference>
<keyword evidence="5" id="KW-0411">Iron-sulfur</keyword>
<gene>
    <name evidence="6" type="ORF">JFL75_07170</name>
</gene>
<protein>
    <submittedName>
        <fullName evidence="6">FAD-dependent oxidoreductase</fullName>
    </submittedName>
</protein>
<keyword evidence="3" id="KW-0560">Oxidoreductase</keyword>
<dbReference type="Gene3D" id="3.50.50.60">
    <property type="entry name" value="FAD/NAD(P)-binding domain"/>
    <property type="match status" value="1"/>
</dbReference>
<dbReference type="KEGG" id="bhc:JFL75_07170"/>
<accession>A0A7T8BBS6</accession>
<evidence type="ECO:0000256" key="3">
    <source>
        <dbReference type="ARBA" id="ARBA00023002"/>
    </source>
</evidence>
<evidence type="ECO:0000313" key="7">
    <source>
        <dbReference type="Proteomes" id="UP000595917"/>
    </source>
</evidence>
<dbReference type="InterPro" id="IPR039650">
    <property type="entry name" value="HdrA-like"/>
</dbReference>
<keyword evidence="1" id="KW-0004">4Fe-4S</keyword>
<dbReference type="PANTHER" id="PTHR43498:SF1">
    <property type="entry name" value="COB--COM HETERODISULFIDE REDUCTASE IRON-SULFUR SUBUNIT A"/>
    <property type="match status" value="1"/>
</dbReference>
<evidence type="ECO:0000256" key="2">
    <source>
        <dbReference type="ARBA" id="ARBA00022723"/>
    </source>
</evidence>
<evidence type="ECO:0000313" key="6">
    <source>
        <dbReference type="EMBL" id="QQO10686.1"/>
    </source>
</evidence>
<dbReference type="SUPFAM" id="SSF51905">
    <property type="entry name" value="FAD/NAD(P)-binding domain"/>
    <property type="match status" value="1"/>
</dbReference>
<dbReference type="PANTHER" id="PTHR43498">
    <property type="entry name" value="FERREDOXIN:COB-COM HETERODISULFIDE REDUCTASE SUBUNIT A"/>
    <property type="match status" value="1"/>
</dbReference>
<evidence type="ECO:0000256" key="1">
    <source>
        <dbReference type="ARBA" id="ARBA00022485"/>
    </source>
</evidence>
<keyword evidence="7" id="KW-1185">Reference proteome</keyword>
<reference evidence="6" key="1">
    <citation type="submission" date="2021-01" db="EMBL/GenBank/DDBJ databases">
        <title>Description of Breznakiella homolactica.</title>
        <authorList>
            <person name="Song Y."/>
            <person name="Brune A."/>
        </authorList>
    </citation>
    <scope>NUCLEOTIDE SEQUENCE</scope>
    <source>
        <strain evidence="6">RmG30</strain>
    </source>
</reference>
<dbReference type="GO" id="GO:0016491">
    <property type="term" value="F:oxidoreductase activity"/>
    <property type="evidence" value="ECO:0007669"/>
    <property type="project" value="UniProtKB-KW"/>
</dbReference>
<dbReference type="GO" id="GO:0051539">
    <property type="term" value="F:4 iron, 4 sulfur cluster binding"/>
    <property type="evidence" value="ECO:0007669"/>
    <property type="project" value="UniProtKB-KW"/>
</dbReference>
<evidence type="ECO:0000256" key="5">
    <source>
        <dbReference type="ARBA" id="ARBA00023014"/>
    </source>
</evidence>